<comment type="caution">
    <text evidence="1">The sequence shown here is derived from an EMBL/GenBank/DDBJ whole genome shotgun (WGS) entry which is preliminary data.</text>
</comment>
<keyword evidence="2" id="KW-1185">Reference proteome</keyword>
<name>A0ABD1VG88_9LAMI</name>
<dbReference type="AlphaFoldDB" id="A0ABD1VG88"/>
<accession>A0ABD1VG88</accession>
<reference evidence="2" key="1">
    <citation type="submission" date="2024-07" db="EMBL/GenBank/DDBJ databases">
        <title>Two chromosome-level genome assemblies of Korean endemic species Abeliophyllum distichum and Forsythia ovata (Oleaceae).</title>
        <authorList>
            <person name="Jang H."/>
        </authorList>
    </citation>
    <scope>NUCLEOTIDE SEQUENCE [LARGE SCALE GENOMIC DNA]</scope>
</reference>
<gene>
    <name evidence="1" type="ORF">Fot_17742</name>
</gene>
<dbReference type="EMBL" id="JBFOLJ010000005">
    <property type="protein sequence ID" value="KAL2536351.1"/>
    <property type="molecule type" value="Genomic_DNA"/>
</dbReference>
<proteinExistence type="predicted"/>
<protein>
    <submittedName>
        <fullName evidence="1">Uncharacterized protein</fullName>
    </submittedName>
</protein>
<sequence>MSEWIRLGYPLKDKKVLNGHYRGGARIFRSGTGPTPISAQSINVFRLKQFDAIESLVFHEESEVASASLAAAMWEFESCICGHSETQNGQANLLLPFSKKKRHAVKKKKTQAFDKEHTWNYHVKIPSVSKLICWVFCGDFFGVGGWSIFRSGIDLVFGFDKKTEGWQLAVDSWQRWRKSSKVVVVSFLVVEGWSRSIFGDGLATEKMKW</sequence>
<evidence type="ECO:0000313" key="1">
    <source>
        <dbReference type="EMBL" id="KAL2536351.1"/>
    </source>
</evidence>
<dbReference type="Proteomes" id="UP001604277">
    <property type="component" value="Unassembled WGS sequence"/>
</dbReference>
<evidence type="ECO:0000313" key="2">
    <source>
        <dbReference type="Proteomes" id="UP001604277"/>
    </source>
</evidence>
<organism evidence="1 2">
    <name type="scientific">Forsythia ovata</name>
    <dbReference type="NCBI Taxonomy" id="205694"/>
    <lineage>
        <taxon>Eukaryota</taxon>
        <taxon>Viridiplantae</taxon>
        <taxon>Streptophyta</taxon>
        <taxon>Embryophyta</taxon>
        <taxon>Tracheophyta</taxon>
        <taxon>Spermatophyta</taxon>
        <taxon>Magnoliopsida</taxon>
        <taxon>eudicotyledons</taxon>
        <taxon>Gunneridae</taxon>
        <taxon>Pentapetalae</taxon>
        <taxon>asterids</taxon>
        <taxon>lamiids</taxon>
        <taxon>Lamiales</taxon>
        <taxon>Oleaceae</taxon>
        <taxon>Forsythieae</taxon>
        <taxon>Forsythia</taxon>
    </lineage>
</organism>